<proteinExistence type="predicted"/>
<reference evidence="1" key="1">
    <citation type="submission" date="2021-05" db="EMBL/GenBank/DDBJ databases">
        <authorList>
            <person name="Scholz U."/>
            <person name="Mascher M."/>
            <person name="Fiebig A."/>
        </authorList>
    </citation>
    <scope>NUCLEOTIDE SEQUENCE [LARGE SCALE GENOMIC DNA]</scope>
</reference>
<evidence type="ECO:0000313" key="2">
    <source>
        <dbReference type="Proteomes" id="UP001732700"/>
    </source>
</evidence>
<accession>A0ACD5WJR9</accession>
<keyword evidence="2" id="KW-1185">Reference proteome</keyword>
<name>A0ACD5WJR9_AVESA</name>
<sequence length="927" mass="104257">MDSSSGALMEAATSLPEERLNLAIVCTAIVSKAMNGLGTLATIWATVVLLGGFSVLIKRQDFWYVTIVAFVESIGILGGYEDPAQQLLLRAPEVLIKSKKAAEWERQISWWRRRRINQEHYQSGGERRARLQVGKQEDEQKRKCDGRACLGATIFSILRLAQIAAVVTCIVLSFERLKKQDYVDPQHKGAEDHRNIRWSLNIFYGLVFTQGVIFIVLRNPVIWALLGSTVHKYRLYVPSGKKIVHRYWSDNYLEFITGSWRATLNMNLITFAKKLAVSDIAVDDQLVGIRAMDRILRSVEYSSAALGRLRASLDTDALGKLIDMLGFVGTLDEEDMRGHASRVLLKLAPDIVVDTFPQAMHLISSSLLQTTAARNMDVDFVWFGLRILDKLTNIQQNCQQEENLIDLLPKIIDLTNLNLRRCHGSSRRISDSWIEQEIIPLLQREEDIPPTSIRKIDQEIIVGMSLNILSKLVATPGDAGKKLREEASANFHLLTDTGIILEHVGAARVIACLALNEQQREEIGKSADIIKKLKECLLSKAAHVDITKVAAKLLLLEYTNSEQLSQIKSSIQEKNIILRENQRFSVPTTAFIEALDLDQLLPPWMQKQPAAVRNLDLEDVLLAERVNHCEAAAKALVVLTSGCDENAAAVLQEITKEEMKMMVEMLFPEDLEDDESRRRMHARLHPETFRVVTKITCAAEQNRVRATSVNAKLLQNLRAHGGTEKFIQHMPIIDEALPKVLKAIVDEVAKLEQPGGSMNEIFANDDGLWTEAGKVLESFIGLTAQICYCMDASGFATALVVANLTADTFILNLKKTMDLYKYPTTDFPSIRRVTIELMTWMARSDNKHRETLLQCGVYEQLKEVARTTGKLERFELFHSNVGVGINHIPPISSLLSNLREQLELCPNFHERSRYYAADESTITVLLA</sequence>
<evidence type="ECO:0000313" key="1">
    <source>
        <dbReference type="EnsemblPlants" id="AVESA.00010b.r2.4AG0646520.1.CDS"/>
    </source>
</evidence>
<dbReference type="Proteomes" id="UP001732700">
    <property type="component" value="Chromosome 4A"/>
</dbReference>
<reference evidence="1" key="2">
    <citation type="submission" date="2025-09" db="UniProtKB">
        <authorList>
            <consortium name="EnsemblPlants"/>
        </authorList>
    </citation>
    <scope>IDENTIFICATION</scope>
</reference>
<organism evidence="1 2">
    <name type="scientific">Avena sativa</name>
    <name type="common">Oat</name>
    <dbReference type="NCBI Taxonomy" id="4498"/>
    <lineage>
        <taxon>Eukaryota</taxon>
        <taxon>Viridiplantae</taxon>
        <taxon>Streptophyta</taxon>
        <taxon>Embryophyta</taxon>
        <taxon>Tracheophyta</taxon>
        <taxon>Spermatophyta</taxon>
        <taxon>Magnoliopsida</taxon>
        <taxon>Liliopsida</taxon>
        <taxon>Poales</taxon>
        <taxon>Poaceae</taxon>
        <taxon>BOP clade</taxon>
        <taxon>Pooideae</taxon>
        <taxon>Poodae</taxon>
        <taxon>Poeae</taxon>
        <taxon>Poeae Chloroplast Group 1 (Aveneae type)</taxon>
        <taxon>Aveninae</taxon>
        <taxon>Avena</taxon>
    </lineage>
</organism>
<dbReference type="EnsemblPlants" id="AVESA.00010b.r2.4AG0646520.1">
    <property type="protein sequence ID" value="AVESA.00010b.r2.4AG0646520.1.CDS"/>
    <property type="gene ID" value="AVESA.00010b.r2.4AG0646520"/>
</dbReference>
<protein>
    <submittedName>
        <fullName evidence="1">Uncharacterized protein</fullName>
    </submittedName>
</protein>